<comment type="caution">
    <text evidence="2">The sequence shown here is derived from an EMBL/GenBank/DDBJ whole genome shotgun (WGS) entry which is preliminary data.</text>
</comment>
<evidence type="ECO:0000313" key="3">
    <source>
        <dbReference type="Proteomes" id="UP000033682"/>
    </source>
</evidence>
<dbReference type="PATRIC" id="fig|303541.3.peg.142"/>
<dbReference type="InterPro" id="IPR014330">
    <property type="entry name" value="RNA-bd_S4-rel_YaaA"/>
</dbReference>
<dbReference type="Pfam" id="PF13275">
    <property type="entry name" value="S4_2"/>
    <property type="match status" value="1"/>
</dbReference>
<evidence type="ECO:0000313" key="2">
    <source>
        <dbReference type="EMBL" id="KJY62664.1"/>
    </source>
</evidence>
<accession>A0A0F4LWI3</accession>
<dbReference type="PROSITE" id="PS50889">
    <property type="entry name" value="S4"/>
    <property type="match status" value="1"/>
</dbReference>
<dbReference type="EMBL" id="JXLG01000001">
    <property type="protein sequence ID" value="KJY62664.1"/>
    <property type="molecule type" value="Genomic_DNA"/>
</dbReference>
<gene>
    <name evidence="2" type="ORF">JF72_00030</name>
</gene>
<dbReference type="GO" id="GO:0003723">
    <property type="term" value="F:RNA binding"/>
    <property type="evidence" value="ECO:0007669"/>
    <property type="project" value="UniProtKB-KW"/>
</dbReference>
<dbReference type="SUPFAM" id="SSF55174">
    <property type="entry name" value="Alpha-L RNA-binding motif"/>
    <property type="match status" value="1"/>
</dbReference>
<protein>
    <submittedName>
        <fullName evidence="2">S4 domain protein YaaA</fullName>
    </submittedName>
</protein>
<dbReference type="RefSeq" id="WP_082089524.1">
    <property type="nucleotide sequence ID" value="NZ_CAMLAY010000006.1"/>
</dbReference>
<proteinExistence type="predicted"/>
<dbReference type="InterPro" id="IPR036986">
    <property type="entry name" value="S4_RNA-bd_sf"/>
</dbReference>
<reference evidence="2 3" key="1">
    <citation type="submission" date="2015-01" db="EMBL/GenBank/DDBJ databases">
        <title>Comparative genomics of the lactic acid bacteria isolated from the honey bee gut.</title>
        <authorList>
            <person name="Ellegaard K.M."/>
            <person name="Tamarit D."/>
            <person name="Javelind E."/>
            <person name="Olofsson T."/>
            <person name="Andersson S.G."/>
            <person name="Vasquez A."/>
        </authorList>
    </citation>
    <scope>NUCLEOTIDE SEQUENCE [LARGE SCALE GENOMIC DNA]</scope>
    <source>
        <strain evidence="2 3">Hma11</strain>
    </source>
</reference>
<keyword evidence="1" id="KW-0694">RNA-binding</keyword>
<dbReference type="STRING" id="303541.JF72_00030"/>
<keyword evidence="3" id="KW-1185">Reference proteome</keyword>
<evidence type="ECO:0000256" key="1">
    <source>
        <dbReference type="PROSITE-ProRule" id="PRU00182"/>
    </source>
</evidence>
<name>A0A0F4LWI3_9LACO</name>
<dbReference type="Gene3D" id="3.10.290.10">
    <property type="entry name" value="RNA-binding S4 domain"/>
    <property type="match status" value="1"/>
</dbReference>
<dbReference type="AlphaFoldDB" id="A0A0F4LWI3"/>
<organism evidence="2 3">
    <name type="scientific">Lactobacillus apis</name>
    <dbReference type="NCBI Taxonomy" id="303541"/>
    <lineage>
        <taxon>Bacteria</taxon>
        <taxon>Bacillati</taxon>
        <taxon>Bacillota</taxon>
        <taxon>Bacilli</taxon>
        <taxon>Lactobacillales</taxon>
        <taxon>Lactobacillaceae</taxon>
        <taxon>Lactobacillus</taxon>
    </lineage>
</organism>
<dbReference type="Proteomes" id="UP000033682">
    <property type="component" value="Unassembled WGS sequence"/>
</dbReference>
<dbReference type="NCBIfam" id="TIGR02988">
    <property type="entry name" value="YaaA_near_RecF"/>
    <property type="match status" value="1"/>
</dbReference>
<dbReference type="HOGENOM" id="CLU_127162_2_1_9"/>
<sequence length="73" mass="8545">MKVDIIKEFKVKGEYVTLSQFLKEESIISSGGQAKWYLQDNPVLFNGAKENRRGKKIRPGDQIEVDHEIYQFR</sequence>